<keyword evidence="2" id="KW-1185">Reference proteome</keyword>
<proteinExistence type="predicted"/>
<comment type="caution">
    <text evidence="1">The sequence shown here is derived from an EMBL/GenBank/DDBJ whole genome shotgun (WGS) entry which is preliminary data.</text>
</comment>
<dbReference type="Proteomes" id="UP001341840">
    <property type="component" value="Unassembled WGS sequence"/>
</dbReference>
<evidence type="ECO:0000313" key="2">
    <source>
        <dbReference type="Proteomes" id="UP001341840"/>
    </source>
</evidence>
<protein>
    <submittedName>
        <fullName evidence="1">Uncharacterized protein</fullName>
    </submittedName>
</protein>
<name>A0ABU6R9T7_9FABA</name>
<reference evidence="1 2" key="1">
    <citation type="journal article" date="2023" name="Plants (Basel)">
        <title>Bridging the Gap: Combining Genomics and Transcriptomics Approaches to Understand Stylosanthes scabra, an Orphan Legume from the Brazilian Caatinga.</title>
        <authorList>
            <person name="Ferreira-Neto J.R.C."/>
            <person name="da Silva M.D."/>
            <person name="Binneck E."/>
            <person name="de Melo N.F."/>
            <person name="da Silva R.H."/>
            <person name="de Melo A.L.T.M."/>
            <person name="Pandolfi V."/>
            <person name="Bustamante F.O."/>
            <person name="Brasileiro-Vidal A.C."/>
            <person name="Benko-Iseppon A.M."/>
        </authorList>
    </citation>
    <scope>NUCLEOTIDE SEQUENCE [LARGE SCALE GENOMIC DNA]</scope>
    <source>
        <tissue evidence="1">Leaves</tissue>
    </source>
</reference>
<gene>
    <name evidence="1" type="ORF">PIB30_024035</name>
</gene>
<organism evidence="1 2">
    <name type="scientific">Stylosanthes scabra</name>
    <dbReference type="NCBI Taxonomy" id="79078"/>
    <lineage>
        <taxon>Eukaryota</taxon>
        <taxon>Viridiplantae</taxon>
        <taxon>Streptophyta</taxon>
        <taxon>Embryophyta</taxon>
        <taxon>Tracheophyta</taxon>
        <taxon>Spermatophyta</taxon>
        <taxon>Magnoliopsida</taxon>
        <taxon>eudicotyledons</taxon>
        <taxon>Gunneridae</taxon>
        <taxon>Pentapetalae</taxon>
        <taxon>rosids</taxon>
        <taxon>fabids</taxon>
        <taxon>Fabales</taxon>
        <taxon>Fabaceae</taxon>
        <taxon>Papilionoideae</taxon>
        <taxon>50 kb inversion clade</taxon>
        <taxon>dalbergioids sensu lato</taxon>
        <taxon>Dalbergieae</taxon>
        <taxon>Pterocarpus clade</taxon>
        <taxon>Stylosanthes</taxon>
    </lineage>
</organism>
<dbReference type="EMBL" id="JASCZI010030293">
    <property type="protein sequence ID" value="MED6120746.1"/>
    <property type="molecule type" value="Genomic_DNA"/>
</dbReference>
<accession>A0ABU6R9T7</accession>
<evidence type="ECO:0000313" key="1">
    <source>
        <dbReference type="EMBL" id="MED6120746.1"/>
    </source>
</evidence>
<sequence length="105" mass="11750">MDSLLSLSLTPKLTSFNCTPILIPLSPSITAINKLKQVASLHTRKWFSTFQACTSDADKSMQEWDGCYLQNRGGLGVALLSVTANTKLQNEFYYELCSIEVRKKE</sequence>